<dbReference type="PANTHER" id="PTHR36696">
    <property type="entry name" value="AGAP012002-PA"/>
    <property type="match status" value="1"/>
</dbReference>
<feature type="region of interest" description="Disordered" evidence="1">
    <location>
        <begin position="67"/>
        <end position="128"/>
    </location>
</feature>
<organism evidence="2 3">
    <name type="scientific">Pinctada imbricata</name>
    <name type="common">Atlantic pearl-oyster</name>
    <name type="synonym">Pinctada martensii</name>
    <dbReference type="NCBI Taxonomy" id="66713"/>
    <lineage>
        <taxon>Eukaryota</taxon>
        <taxon>Metazoa</taxon>
        <taxon>Spiralia</taxon>
        <taxon>Lophotrochozoa</taxon>
        <taxon>Mollusca</taxon>
        <taxon>Bivalvia</taxon>
        <taxon>Autobranchia</taxon>
        <taxon>Pteriomorphia</taxon>
        <taxon>Pterioida</taxon>
        <taxon>Pterioidea</taxon>
        <taxon>Pteriidae</taxon>
        <taxon>Pinctada</taxon>
    </lineage>
</organism>
<sequence>MVFDDSKLLAWIADGYKHKLFARDPEKPSEEAEIRPSASDNFALLPEDQINDFAEVRVITPEPLKDHRRVQSATHQRVYHAPSRPGTAPAHYRSPYAQRGVQSRASTPGGLRPPSGRSQASSTGTGTAKWNIQAANELRKGFTLVNRLYERKYAKNRINLHPAGPDPDFRYFDRHSRCYGYTHMHSELLRDVPSQACDEHPCTGYSRPVSSLSSASSRSHYWNDPETMEQPQRYINYIRPKSSPSTSLRGRRPRFCNIVRQKELHERDKGESPTFRDADYDYYRQHANGPLISRWRKHSQARSDEGGTEGRPGSPSSHAGDDGEDKENRLQSNRASPTPVDTGTIVPTIIDFPERKPQPADDSKKKTISTPVSTRSLNDDIQNTPVQPPPTPEPASPKEEKSLSLARIPQETEGDREQRETDKDKDAQGDVEKESKKRAPIQKKERKPVERIRKTKPEMEVKDKPIGATPPPVPKTEPEESFVLFHSKAKDITVELDLPSLPTVEPEKKKKREKKKPEKHLISQPKYEEQPKQDPEAAIDEEIKQRIKTFEMNIADMGVGDESPRKVVAKPAWVTGRLALSQQSSRFELPMDIVRLENMSPLDYIKEFCIITRRRKKLYSDIFSKHKDSTKANTIPVKELERAVKSVLVNTITTEHYKELADMLEIDENTRIDIATFSAISALAERLLCTSFMVSRDQVDMPQKEDIECADFSALDWKLNGVHVKPQMYKLLKQLS</sequence>
<evidence type="ECO:0000256" key="1">
    <source>
        <dbReference type="SAM" id="MobiDB-lite"/>
    </source>
</evidence>
<feature type="compositionally biased region" description="Polar residues" evidence="1">
    <location>
        <begin position="116"/>
        <end position="128"/>
    </location>
</feature>
<evidence type="ECO:0000313" key="3">
    <source>
        <dbReference type="Proteomes" id="UP001186944"/>
    </source>
</evidence>
<dbReference type="AlphaFoldDB" id="A0AA88XP73"/>
<comment type="caution">
    <text evidence="2">The sequence shown here is derived from an EMBL/GenBank/DDBJ whole genome shotgun (WGS) entry which is preliminary data.</text>
</comment>
<feature type="region of interest" description="Disordered" evidence="1">
    <location>
        <begin position="205"/>
        <end position="227"/>
    </location>
</feature>
<name>A0AA88XP73_PINIB</name>
<feature type="compositionally biased region" description="Polar residues" evidence="1">
    <location>
        <begin position="330"/>
        <end position="341"/>
    </location>
</feature>
<dbReference type="PANTHER" id="PTHR36696:SF1">
    <property type="entry name" value="EF-HAND DOMAIN-CONTAINING PROTEIN"/>
    <property type="match status" value="1"/>
</dbReference>
<feature type="compositionally biased region" description="Basic and acidic residues" evidence="1">
    <location>
        <begin position="515"/>
        <end position="537"/>
    </location>
</feature>
<keyword evidence="3" id="KW-1185">Reference proteome</keyword>
<proteinExistence type="predicted"/>
<dbReference type="EMBL" id="VSWD01000013">
    <property type="protein sequence ID" value="KAK3084885.1"/>
    <property type="molecule type" value="Genomic_DNA"/>
</dbReference>
<evidence type="ECO:0000313" key="2">
    <source>
        <dbReference type="EMBL" id="KAK3084885.1"/>
    </source>
</evidence>
<feature type="compositionally biased region" description="Basic and acidic residues" evidence="1">
    <location>
        <begin position="413"/>
        <end position="437"/>
    </location>
</feature>
<feature type="compositionally biased region" description="Low complexity" evidence="1">
    <location>
        <begin position="206"/>
        <end position="219"/>
    </location>
</feature>
<feature type="region of interest" description="Disordered" evidence="1">
    <location>
        <begin position="503"/>
        <end position="537"/>
    </location>
</feature>
<gene>
    <name evidence="2" type="ORF">FSP39_020788</name>
</gene>
<feature type="compositionally biased region" description="Basic and acidic residues" evidence="1">
    <location>
        <begin position="352"/>
        <end position="365"/>
    </location>
</feature>
<feature type="region of interest" description="Disordered" evidence="1">
    <location>
        <begin position="291"/>
        <end position="478"/>
    </location>
</feature>
<dbReference type="Proteomes" id="UP001186944">
    <property type="component" value="Unassembled WGS sequence"/>
</dbReference>
<feature type="compositionally biased region" description="Polar residues" evidence="1">
    <location>
        <begin position="368"/>
        <end position="384"/>
    </location>
</feature>
<reference evidence="2" key="1">
    <citation type="submission" date="2019-08" db="EMBL/GenBank/DDBJ databases">
        <title>The improved chromosome-level genome for the pearl oyster Pinctada fucata martensii using PacBio sequencing and Hi-C.</title>
        <authorList>
            <person name="Zheng Z."/>
        </authorList>
    </citation>
    <scope>NUCLEOTIDE SEQUENCE</scope>
    <source>
        <strain evidence="2">ZZ-2019</strain>
        <tissue evidence="2">Adductor muscle</tissue>
    </source>
</reference>
<accession>A0AA88XP73</accession>
<feature type="compositionally biased region" description="Basic and acidic residues" evidence="1">
    <location>
        <begin position="447"/>
        <end position="465"/>
    </location>
</feature>
<protein>
    <submittedName>
        <fullName evidence="2">Uncharacterized protein</fullName>
    </submittedName>
</protein>
<feature type="compositionally biased region" description="Pro residues" evidence="1">
    <location>
        <begin position="386"/>
        <end position="395"/>
    </location>
</feature>